<dbReference type="EMBL" id="CAXAQS010000222">
    <property type="protein sequence ID" value="CAK9250688.1"/>
    <property type="molecule type" value="Genomic_DNA"/>
</dbReference>
<organism evidence="1 2">
    <name type="scientific">Sphagnum jensenii</name>
    <dbReference type="NCBI Taxonomy" id="128206"/>
    <lineage>
        <taxon>Eukaryota</taxon>
        <taxon>Viridiplantae</taxon>
        <taxon>Streptophyta</taxon>
        <taxon>Embryophyta</taxon>
        <taxon>Bryophyta</taxon>
        <taxon>Sphagnophytina</taxon>
        <taxon>Sphagnopsida</taxon>
        <taxon>Sphagnales</taxon>
        <taxon>Sphagnaceae</taxon>
        <taxon>Sphagnum</taxon>
    </lineage>
</organism>
<feature type="non-terminal residue" evidence="1">
    <location>
        <position position="1"/>
    </location>
</feature>
<protein>
    <submittedName>
        <fullName evidence="1">Uncharacterized protein</fullName>
    </submittedName>
</protein>
<evidence type="ECO:0000313" key="1">
    <source>
        <dbReference type="EMBL" id="CAK9250688.1"/>
    </source>
</evidence>
<comment type="caution">
    <text evidence="1">The sequence shown here is derived from an EMBL/GenBank/DDBJ whole genome shotgun (WGS) entry which is preliminary data.</text>
</comment>
<sequence length="315" mass="36143">GADIISIDAFRRSLNGHDFVVGITFVKTDKENTEMTNEKGDNTEKSVIEHYYFNIYASQVTLNDFDLEHIARKKLNKRFQFIIILIKNECFYFSEDCQTLEIDFVPYQLYHTQYVLHNKEIVWILSGSDCCAHIFREDKEKQCFYEESVLTYFPELSELPSIGMWIDIFNLETTDGIKRITAVGCENGIVQLTVVEFDSETNKHIITDLWKIEYDGPVLSVRLFTDQSESVLKTTEFKEKLTKALSLVIESDKSVNLLVVNSIESSVVYRDVLINGLAKRLILPMSKRCDCTITSCIADIDMDGNNEIAIGTYGH</sequence>
<dbReference type="InterPro" id="IPR029982">
    <property type="entry name" value="Kptn"/>
</dbReference>
<accession>A0ABP0V8F6</accession>
<keyword evidence="2" id="KW-1185">Reference proteome</keyword>
<dbReference type="Proteomes" id="UP001497444">
    <property type="component" value="Unassembled WGS sequence"/>
</dbReference>
<evidence type="ECO:0000313" key="2">
    <source>
        <dbReference type="Proteomes" id="UP001497444"/>
    </source>
</evidence>
<name>A0ABP0V8F6_9BRYO</name>
<proteinExistence type="predicted"/>
<gene>
    <name evidence="1" type="ORF">CSSPJE1EN1_LOCUS26066</name>
</gene>
<feature type="non-terminal residue" evidence="1">
    <location>
        <position position="315"/>
    </location>
</feature>
<reference evidence="1" key="1">
    <citation type="submission" date="2024-02" db="EMBL/GenBank/DDBJ databases">
        <authorList>
            <consortium name="ELIXIR-Norway"/>
            <consortium name="Elixir Norway"/>
        </authorList>
    </citation>
    <scope>NUCLEOTIDE SEQUENCE</scope>
</reference>
<dbReference type="PANTHER" id="PTHR15435:SF2">
    <property type="entry name" value="KICSTOR COMPLEX PROTEIN KAPTIN"/>
    <property type="match status" value="1"/>
</dbReference>
<dbReference type="PANTHER" id="PTHR15435">
    <property type="entry name" value="KICSTOR COMPLEX PROTEIN KAPTIN"/>
    <property type="match status" value="1"/>
</dbReference>